<proteinExistence type="predicted"/>
<reference evidence="3 4" key="1">
    <citation type="submission" date="2020-02" db="EMBL/GenBank/DDBJ databases">
        <title>Fructobacillus sp. isolated from paper mulberry of Taiwan.</title>
        <authorList>
            <person name="Lin S.-T."/>
        </authorList>
    </citation>
    <scope>NUCLEOTIDE SEQUENCE [LARGE SCALE GENOMIC DNA]</scope>
    <source>
        <strain evidence="3 4">M2-14</strain>
    </source>
</reference>
<keyword evidence="1" id="KW-0472">Membrane</keyword>
<keyword evidence="1" id="KW-0812">Transmembrane</keyword>
<evidence type="ECO:0000256" key="2">
    <source>
        <dbReference type="SAM" id="SignalP"/>
    </source>
</evidence>
<dbReference type="EMBL" id="JAAMFK010000002">
    <property type="protein sequence ID" value="MBS9338502.1"/>
    <property type="molecule type" value="Genomic_DNA"/>
</dbReference>
<sequence length="97" mass="10691">MKKGWIIPFLVAFFCCLPLSMESASADPVLPDTYNPVTNDTSGGTVVEQDELAQKKAEAKDKAKKQRTLIESIGFGALCGATYLSYAFIKENKKKRK</sequence>
<evidence type="ECO:0000256" key="1">
    <source>
        <dbReference type="SAM" id="Phobius"/>
    </source>
</evidence>
<name>A0ABS5R2W2_9LACO</name>
<comment type="caution">
    <text evidence="3">The sequence shown here is derived from an EMBL/GenBank/DDBJ whole genome shotgun (WGS) entry which is preliminary data.</text>
</comment>
<keyword evidence="1" id="KW-1133">Transmembrane helix</keyword>
<evidence type="ECO:0000313" key="3">
    <source>
        <dbReference type="EMBL" id="MBS9338502.1"/>
    </source>
</evidence>
<feature type="chain" id="PRO_5046111187" evidence="2">
    <location>
        <begin position="27"/>
        <end position="97"/>
    </location>
</feature>
<dbReference type="Proteomes" id="UP001519504">
    <property type="component" value="Unassembled WGS sequence"/>
</dbReference>
<gene>
    <name evidence="3" type="ORF">G6R29_02475</name>
</gene>
<feature type="signal peptide" evidence="2">
    <location>
        <begin position="1"/>
        <end position="26"/>
    </location>
</feature>
<dbReference type="RefSeq" id="WP_213808782.1">
    <property type="nucleotide sequence ID" value="NZ_JAAMFK010000002.1"/>
</dbReference>
<evidence type="ECO:0000313" key="4">
    <source>
        <dbReference type="Proteomes" id="UP001519504"/>
    </source>
</evidence>
<accession>A0ABS5R2W2</accession>
<keyword evidence="4" id="KW-1185">Reference proteome</keyword>
<organism evidence="3 4">
    <name type="scientific">Fructobacillus broussonetiae</name>
    <dbReference type="NCBI Taxonomy" id="2713173"/>
    <lineage>
        <taxon>Bacteria</taxon>
        <taxon>Bacillati</taxon>
        <taxon>Bacillota</taxon>
        <taxon>Bacilli</taxon>
        <taxon>Lactobacillales</taxon>
        <taxon>Lactobacillaceae</taxon>
        <taxon>Fructobacillus</taxon>
    </lineage>
</organism>
<protein>
    <submittedName>
        <fullName evidence="3">Uncharacterized protein</fullName>
    </submittedName>
</protein>
<feature type="transmembrane region" description="Helical" evidence="1">
    <location>
        <begin position="69"/>
        <end position="89"/>
    </location>
</feature>
<keyword evidence="2" id="KW-0732">Signal</keyword>